<proteinExistence type="predicted"/>
<dbReference type="InterPro" id="IPR050235">
    <property type="entry name" value="CK1_Ser-Thr_kinase"/>
</dbReference>
<feature type="region of interest" description="Disordered" evidence="1">
    <location>
        <begin position="168"/>
        <end position="202"/>
    </location>
</feature>
<dbReference type="EMBL" id="BDGG01000002">
    <property type="protein sequence ID" value="GAU94349.1"/>
    <property type="molecule type" value="Genomic_DNA"/>
</dbReference>
<evidence type="ECO:0000313" key="2">
    <source>
        <dbReference type="EMBL" id="GAU94349.1"/>
    </source>
</evidence>
<gene>
    <name evidence="2" type="primary">RvY_06139-1</name>
    <name evidence="2" type="synonym">RvY_06139.1</name>
    <name evidence="2" type="ORF">RvY_06139</name>
</gene>
<feature type="region of interest" description="Disordered" evidence="1">
    <location>
        <begin position="123"/>
        <end position="145"/>
    </location>
</feature>
<dbReference type="Gene3D" id="1.10.510.10">
    <property type="entry name" value="Transferase(Phosphotransferase) domain 1"/>
    <property type="match status" value="1"/>
</dbReference>
<dbReference type="InterPro" id="IPR011009">
    <property type="entry name" value="Kinase-like_dom_sf"/>
</dbReference>
<dbReference type="PANTHER" id="PTHR11909">
    <property type="entry name" value="CASEIN KINASE-RELATED"/>
    <property type="match status" value="1"/>
</dbReference>
<dbReference type="STRING" id="947166.A0A1D1UXJ1"/>
<feature type="compositionally biased region" description="Low complexity" evidence="1">
    <location>
        <begin position="181"/>
        <end position="200"/>
    </location>
</feature>
<evidence type="ECO:0008006" key="4">
    <source>
        <dbReference type="Google" id="ProtNLM"/>
    </source>
</evidence>
<dbReference type="AlphaFoldDB" id="A0A1D1UXJ1"/>
<feature type="region of interest" description="Disordered" evidence="1">
    <location>
        <begin position="213"/>
        <end position="232"/>
    </location>
</feature>
<accession>A0A1D1UXJ1</accession>
<evidence type="ECO:0000256" key="1">
    <source>
        <dbReference type="SAM" id="MobiDB-lite"/>
    </source>
</evidence>
<organism evidence="2 3">
    <name type="scientific">Ramazzottius varieornatus</name>
    <name type="common">Water bear</name>
    <name type="synonym">Tardigrade</name>
    <dbReference type="NCBI Taxonomy" id="947166"/>
    <lineage>
        <taxon>Eukaryota</taxon>
        <taxon>Metazoa</taxon>
        <taxon>Ecdysozoa</taxon>
        <taxon>Tardigrada</taxon>
        <taxon>Eutardigrada</taxon>
        <taxon>Parachela</taxon>
        <taxon>Hypsibioidea</taxon>
        <taxon>Ramazzottiidae</taxon>
        <taxon>Ramazzottius</taxon>
    </lineage>
</organism>
<keyword evidence="3" id="KW-1185">Reference proteome</keyword>
<dbReference type="Proteomes" id="UP000186922">
    <property type="component" value="Unassembled WGS sequence"/>
</dbReference>
<protein>
    <recommendedName>
        <fullName evidence="4">Non-specific serine/threonine protein kinase</fullName>
    </recommendedName>
</protein>
<name>A0A1D1UXJ1_RAMVA</name>
<comment type="caution">
    <text evidence="2">The sequence shown here is derived from an EMBL/GenBank/DDBJ whole genome shotgun (WGS) entry which is preliminary data.</text>
</comment>
<evidence type="ECO:0000313" key="3">
    <source>
        <dbReference type="Proteomes" id="UP000186922"/>
    </source>
</evidence>
<feature type="compositionally biased region" description="Polar residues" evidence="1">
    <location>
        <begin position="169"/>
        <end position="178"/>
    </location>
</feature>
<dbReference type="OrthoDB" id="6575268at2759"/>
<reference evidence="2 3" key="1">
    <citation type="journal article" date="2016" name="Nat. Commun.">
        <title>Extremotolerant tardigrade genome and improved radiotolerance of human cultured cells by tardigrade-unique protein.</title>
        <authorList>
            <person name="Hashimoto T."/>
            <person name="Horikawa D.D."/>
            <person name="Saito Y."/>
            <person name="Kuwahara H."/>
            <person name="Kozuka-Hata H."/>
            <person name="Shin-I T."/>
            <person name="Minakuchi Y."/>
            <person name="Ohishi K."/>
            <person name="Motoyama A."/>
            <person name="Aizu T."/>
            <person name="Enomoto A."/>
            <person name="Kondo K."/>
            <person name="Tanaka S."/>
            <person name="Hara Y."/>
            <person name="Koshikawa S."/>
            <person name="Sagara H."/>
            <person name="Miura T."/>
            <person name="Yokobori S."/>
            <person name="Miyagawa K."/>
            <person name="Suzuki Y."/>
            <person name="Kubo T."/>
            <person name="Oyama M."/>
            <person name="Kohara Y."/>
            <person name="Fujiyama A."/>
            <person name="Arakawa K."/>
            <person name="Katayama T."/>
            <person name="Toyoda A."/>
            <person name="Kunieda T."/>
        </authorList>
    </citation>
    <scope>NUCLEOTIDE SEQUENCE [LARGE SCALE GENOMIC DNA]</scope>
    <source>
        <strain evidence="2 3">YOKOZUNA-1</strain>
    </source>
</reference>
<sequence length="232" mass="25824">MSVRSHEARSLSYRDDLESIGYLIIYFIRGRLPWQGSGIKDRAKKVKAVGLKKKNMTIEELCEECPTEIQEYMKYVRSIQFYAEPKYERLRNFFSHILATNKWTDDGQFDWIGKSYDFSKTKKSESVLGKPPDGTTAEDDTAKPEHAHRILVGTPVAVVAPRPPKAAVCQTTDSSNVQPEKAPAVPKPKAGRRTATAAAARKSKVEVARASLPGATDPTIDPMPVTKGTRMI</sequence>
<dbReference type="SUPFAM" id="SSF56112">
    <property type="entry name" value="Protein kinase-like (PK-like)"/>
    <property type="match status" value="1"/>
</dbReference>